<reference evidence="4 5" key="1">
    <citation type="journal article" date="2015" name="Nature">
        <title>rRNA introns, odd ribosomes, and small enigmatic genomes across a large radiation of phyla.</title>
        <authorList>
            <person name="Brown C.T."/>
            <person name="Hug L.A."/>
            <person name="Thomas B.C."/>
            <person name="Sharon I."/>
            <person name="Castelle C.J."/>
            <person name="Singh A."/>
            <person name="Wilkins M.J."/>
            <person name="Williams K.H."/>
            <person name="Banfield J.F."/>
        </authorList>
    </citation>
    <scope>NUCLEOTIDE SEQUENCE [LARGE SCALE GENOMIC DNA]</scope>
</reference>
<gene>
    <name evidence="4" type="ORF">UV76_C0013G0002</name>
</gene>
<evidence type="ECO:0000256" key="1">
    <source>
        <dbReference type="ARBA" id="ARBA00001946"/>
    </source>
</evidence>
<dbReference type="AlphaFoldDB" id="A0A0G1GN51"/>
<dbReference type="InterPro" id="IPR000086">
    <property type="entry name" value="NUDIX_hydrolase_dom"/>
</dbReference>
<dbReference type="GO" id="GO:0016787">
    <property type="term" value="F:hydrolase activity"/>
    <property type="evidence" value="ECO:0007669"/>
    <property type="project" value="UniProtKB-KW"/>
</dbReference>
<evidence type="ECO:0000259" key="3">
    <source>
        <dbReference type="PROSITE" id="PS51462"/>
    </source>
</evidence>
<dbReference type="EMBL" id="LCFS01000013">
    <property type="protein sequence ID" value="KKT00114.1"/>
    <property type="molecule type" value="Genomic_DNA"/>
</dbReference>
<dbReference type="Proteomes" id="UP000034646">
    <property type="component" value="Unassembled WGS sequence"/>
</dbReference>
<dbReference type="PROSITE" id="PS00893">
    <property type="entry name" value="NUDIX_BOX"/>
    <property type="match status" value="1"/>
</dbReference>
<proteinExistence type="predicted"/>
<protein>
    <submittedName>
        <fullName evidence="4">NUDIX hydrolase</fullName>
    </submittedName>
</protein>
<dbReference type="Gene3D" id="3.90.79.10">
    <property type="entry name" value="Nucleoside Triphosphate Pyrophosphohydrolase"/>
    <property type="match status" value="1"/>
</dbReference>
<feature type="domain" description="Nudix hydrolase" evidence="3">
    <location>
        <begin position="7"/>
        <end position="130"/>
    </location>
</feature>
<comment type="caution">
    <text evidence="4">The sequence shown here is derived from an EMBL/GenBank/DDBJ whole genome shotgun (WGS) entry which is preliminary data.</text>
</comment>
<organism evidence="4 5">
    <name type="scientific">Candidatus Nomurabacteria bacterium GW2011_GWA2_43_15</name>
    <dbReference type="NCBI Taxonomy" id="1618738"/>
    <lineage>
        <taxon>Bacteria</taxon>
        <taxon>Candidatus Nomuraibacteriota</taxon>
    </lineage>
</organism>
<keyword evidence="2 4" id="KW-0378">Hydrolase</keyword>
<evidence type="ECO:0000313" key="5">
    <source>
        <dbReference type="Proteomes" id="UP000034646"/>
    </source>
</evidence>
<dbReference type="PANTHER" id="PTHR43046">
    <property type="entry name" value="GDP-MANNOSE MANNOSYL HYDROLASE"/>
    <property type="match status" value="1"/>
</dbReference>
<dbReference type="InterPro" id="IPR020084">
    <property type="entry name" value="NUDIX_hydrolase_CS"/>
</dbReference>
<dbReference type="InterPro" id="IPR015797">
    <property type="entry name" value="NUDIX_hydrolase-like_dom_sf"/>
</dbReference>
<dbReference type="Pfam" id="PF00293">
    <property type="entry name" value="NUDIX"/>
    <property type="match status" value="1"/>
</dbReference>
<dbReference type="STRING" id="1618738.UV76_C0013G0002"/>
<accession>A0A0G1GN51</accession>
<sequence>MEENRAKFTIGVFGIIFNEQRKVLLVHRTDYDLWNLPGGGLEKREPPWEGVKREVKEETGFDVEVKKLVGFYSKKDQDDLALSFLCKIIGGQATLNNEADKIEYFEVDKLPLNTIPKQVERIKDALQNSDITILKIQTGKSSIELAKEGKL</sequence>
<evidence type="ECO:0000313" key="4">
    <source>
        <dbReference type="EMBL" id="KKT00114.1"/>
    </source>
</evidence>
<dbReference type="PROSITE" id="PS51462">
    <property type="entry name" value="NUDIX"/>
    <property type="match status" value="1"/>
</dbReference>
<dbReference type="PANTHER" id="PTHR43046:SF16">
    <property type="entry name" value="ADP-RIBOSE PYROPHOSPHATASE YJHB-RELATED"/>
    <property type="match status" value="1"/>
</dbReference>
<comment type="cofactor">
    <cofactor evidence="1">
        <name>Mg(2+)</name>
        <dbReference type="ChEBI" id="CHEBI:18420"/>
    </cofactor>
</comment>
<dbReference type="SUPFAM" id="SSF55811">
    <property type="entry name" value="Nudix"/>
    <property type="match status" value="1"/>
</dbReference>
<name>A0A0G1GN51_9BACT</name>
<evidence type="ECO:0000256" key="2">
    <source>
        <dbReference type="ARBA" id="ARBA00022801"/>
    </source>
</evidence>